<evidence type="ECO:0000313" key="2">
    <source>
        <dbReference type="EnsemblMetazoa" id="GPPI032510-PA"/>
    </source>
</evidence>
<sequence length="117" mass="13322">MFLLIYLYAAFPLLSITHQLYNASRCRARGGGKRCNKNRQKGLDHRPLHFPDPPLIFDTIFLFGNNVTQLTVDSKPTLRFCKSCADSLLLSLLLIASLKVLAHNRDIWIYADDITTN</sequence>
<keyword evidence="1" id="KW-0732">Signal</keyword>
<protein>
    <recommendedName>
        <fullName evidence="4">Secreted protein</fullName>
    </recommendedName>
</protein>
<accession>A0A1B0BJY0</accession>
<dbReference type="Proteomes" id="UP000092460">
    <property type="component" value="Unassembled WGS sequence"/>
</dbReference>
<keyword evidence="3" id="KW-1185">Reference proteome</keyword>
<organism evidence="2 3">
    <name type="scientific">Glossina palpalis gambiensis</name>
    <dbReference type="NCBI Taxonomy" id="67801"/>
    <lineage>
        <taxon>Eukaryota</taxon>
        <taxon>Metazoa</taxon>
        <taxon>Ecdysozoa</taxon>
        <taxon>Arthropoda</taxon>
        <taxon>Hexapoda</taxon>
        <taxon>Insecta</taxon>
        <taxon>Pterygota</taxon>
        <taxon>Neoptera</taxon>
        <taxon>Endopterygota</taxon>
        <taxon>Diptera</taxon>
        <taxon>Brachycera</taxon>
        <taxon>Muscomorpha</taxon>
        <taxon>Hippoboscoidea</taxon>
        <taxon>Glossinidae</taxon>
        <taxon>Glossina</taxon>
    </lineage>
</organism>
<dbReference type="AlphaFoldDB" id="A0A1B0BJY0"/>
<evidence type="ECO:0008006" key="4">
    <source>
        <dbReference type="Google" id="ProtNLM"/>
    </source>
</evidence>
<dbReference type="EnsemblMetazoa" id="GPPI032510-RA">
    <property type="protein sequence ID" value="GPPI032510-PA"/>
    <property type="gene ID" value="GPPI032510"/>
</dbReference>
<name>A0A1B0BJY0_9MUSC</name>
<evidence type="ECO:0000313" key="3">
    <source>
        <dbReference type="Proteomes" id="UP000092460"/>
    </source>
</evidence>
<evidence type="ECO:0000256" key="1">
    <source>
        <dbReference type="SAM" id="SignalP"/>
    </source>
</evidence>
<feature type="chain" id="PRO_5008404938" description="Secreted protein" evidence="1">
    <location>
        <begin position="18"/>
        <end position="117"/>
    </location>
</feature>
<feature type="signal peptide" evidence="1">
    <location>
        <begin position="1"/>
        <end position="17"/>
    </location>
</feature>
<reference evidence="3" key="1">
    <citation type="submission" date="2015-01" db="EMBL/GenBank/DDBJ databases">
        <authorList>
            <person name="Aksoy S."/>
            <person name="Warren W."/>
            <person name="Wilson R.K."/>
        </authorList>
    </citation>
    <scope>NUCLEOTIDE SEQUENCE [LARGE SCALE GENOMIC DNA]</scope>
    <source>
        <strain evidence="3">IAEA</strain>
    </source>
</reference>
<proteinExistence type="predicted"/>
<reference evidence="2" key="2">
    <citation type="submission" date="2020-05" db="UniProtKB">
        <authorList>
            <consortium name="EnsemblMetazoa"/>
        </authorList>
    </citation>
    <scope>IDENTIFICATION</scope>
    <source>
        <strain evidence="2">IAEA</strain>
    </source>
</reference>
<dbReference type="VEuPathDB" id="VectorBase:GPPI032510"/>
<dbReference type="EMBL" id="JXJN01015693">
    <property type="status" value="NOT_ANNOTATED_CDS"/>
    <property type="molecule type" value="Genomic_DNA"/>
</dbReference>